<proteinExistence type="predicted"/>
<reference evidence="1 2" key="1">
    <citation type="journal article" date="2021" name="BMC Genomics">
        <title>Datura genome reveals duplications of psychoactive alkaloid biosynthetic genes and high mutation rate following tissue culture.</title>
        <authorList>
            <person name="Rajewski A."/>
            <person name="Carter-House D."/>
            <person name="Stajich J."/>
            <person name="Litt A."/>
        </authorList>
    </citation>
    <scope>NUCLEOTIDE SEQUENCE [LARGE SCALE GENOMIC DNA]</scope>
    <source>
        <strain evidence="1">AR-01</strain>
    </source>
</reference>
<evidence type="ECO:0000313" key="1">
    <source>
        <dbReference type="EMBL" id="MCD7465806.1"/>
    </source>
</evidence>
<sequence length="55" mass="6669">ESDLDEERRVTQLRFVLEGMEAHYLSFQKKRTIIEEARFDVDSFKVDFPNTKKQF</sequence>
<dbReference type="EMBL" id="JACEIK010001084">
    <property type="protein sequence ID" value="MCD7465806.1"/>
    <property type="molecule type" value="Genomic_DNA"/>
</dbReference>
<feature type="non-terminal residue" evidence="1">
    <location>
        <position position="1"/>
    </location>
</feature>
<evidence type="ECO:0000313" key="2">
    <source>
        <dbReference type="Proteomes" id="UP000823775"/>
    </source>
</evidence>
<name>A0ABS8T361_DATST</name>
<accession>A0ABS8T361</accession>
<keyword evidence="2" id="KW-1185">Reference proteome</keyword>
<protein>
    <submittedName>
        <fullName evidence="1">Uncharacterized protein</fullName>
    </submittedName>
</protein>
<dbReference type="Proteomes" id="UP000823775">
    <property type="component" value="Unassembled WGS sequence"/>
</dbReference>
<organism evidence="1 2">
    <name type="scientific">Datura stramonium</name>
    <name type="common">Jimsonweed</name>
    <name type="synonym">Common thornapple</name>
    <dbReference type="NCBI Taxonomy" id="4076"/>
    <lineage>
        <taxon>Eukaryota</taxon>
        <taxon>Viridiplantae</taxon>
        <taxon>Streptophyta</taxon>
        <taxon>Embryophyta</taxon>
        <taxon>Tracheophyta</taxon>
        <taxon>Spermatophyta</taxon>
        <taxon>Magnoliopsida</taxon>
        <taxon>eudicotyledons</taxon>
        <taxon>Gunneridae</taxon>
        <taxon>Pentapetalae</taxon>
        <taxon>asterids</taxon>
        <taxon>lamiids</taxon>
        <taxon>Solanales</taxon>
        <taxon>Solanaceae</taxon>
        <taxon>Solanoideae</taxon>
        <taxon>Datureae</taxon>
        <taxon>Datura</taxon>
    </lineage>
</organism>
<comment type="caution">
    <text evidence="1">The sequence shown here is derived from an EMBL/GenBank/DDBJ whole genome shotgun (WGS) entry which is preliminary data.</text>
</comment>
<gene>
    <name evidence="1" type="ORF">HAX54_001974</name>
</gene>